<evidence type="ECO:0000313" key="1">
    <source>
        <dbReference type="EMBL" id="KAL2481072.1"/>
    </source>
</evidence>
<comment type="caution">
    <text evidence="1">The sequence shown here is derived from an EMBL/GenBank/DDBJ whole genome shotgun (WGS) entry which is preliminary data.</text>
</comment>
<proteinExistence type="predicted"/>
<dbReference type="Proteomes" id="UP001604336">
    <property type="component" value="Unassembled WGS sequence"/>
</dbReference>
<name>A0ABD1QZA9_9LAMI</name>
<dbReference type="AlphaFoldDB" id="A0ABD1QZA9"/>
<dbReference type="EMBL" id="JBFOLK010000010">
    <property type="protein sequence ID" value="KAL2481072.1"/>
    <property type="molecule type" value="Genomic_DNA"/>
</dbReference>
<protein>
    <submittedName>
        <fullName evidence="1">Rapid ALkalinization Factor</fullName>
    </submittedName>
</protein>
<sequence length="165" mass="18041">MAEQTEICNCQFVELMEKKKRRPNVTAMQKEISAKVRNVATGDSSERLKVEPKSAEGGRKVLAEERCSLDSLVATFLSSIEIAFCTIVTLGLHSSFLVCLFRAGAGRVAYADDEIWCALLPPMMKSGERCRETVCPAPAVARPSCSGLEANPYTRSCSAITRCRS</sequence>
<reference evidence="2" key="1">
    <citation type="submission" date="2024-07" db="EMBL/GenBank/DDBJ databases">
        <title>Two chromosome-level genome assemblies of Korean endemic species Abeliophyllum distichum and Forsythia ovata (Oleaceae).</title>
        <authorList>
            <person name="Jang H."/>
        </authorList>
    </citation>
    <scope>NUCLEOTIDE SEQUENCE [LARGE SCALE GENOMIC DNA]</scope>
</reference>
<accession>A0ABD1QZA9</accession>
<gene>
    <name evidence="1" type="ORF">Adt_34038</name>
</gene>
<evidence type="ECO:0000313" key="2">
    <source>
        <dbReference type="Proteomes" id="UP001604336"/>
    </source>
</evidence>
<keyword evidence="2" id="KW-1185">Reference proteome</keyword>
<organism evidence="1 2">
    <name type="scientific">Abeliophyllum distichum</name>
    <dbReference type="NCBI Taxonomy" id="126358"/>
    <lineage>
        <taxon>Eukaryota</taxon>
        <taxon>Viridiplantae</taxon>
        <taxon>Streptophyta</taxon>
        <taxon>Embryophyta</taxon>
        <taxon>Tracheophyta</taxon>
        <taxon>Spermatophyta</taxon>
        <taxon>Magnoliopsida</taxon>
        <taxon>eudicotyledons</taxon>
        <taxon>Gunneridae</taxon>
        <taxon>Pentapetalae</taxon>
        <taxon>asterids</taxon>
        <taxon>lamiids</taxon>
        <taxon>Lamiales</taxon>
        <taxon>Oleaceae</taxon>
        <taxon>Forsythieae</taxon>
        <taxon>Abeliophyllum</taxon>
    </lineage>
</organism>